<evidence type="ECO:0000256" key="1">
    <source>
        <dbReference type="SAM" id="Coils"/>
    </source>
</evidence>
<keyword evidence="6" id="KW-1185">Reference proteome</keyword>
<keyword evidence="3" id="KW-1133">Transmembrane helix</keyword>
<dbReference type="EMBL" id="JANVFU010000009">
    <property type="protein sequence ID" value="KAJ3742782.1"/>
    <property type="molecule type" value="Genomic_DNA"/>
</dbReference>
<evidence type="ECO:0000313" key="6">
    <source>
        <dbReference type="Proteomes" id="UP001142393"/>
    </source>
</evidence>
<evidence type="ECO:0000256" key="2">
    <source>
        <dbReference type="SAM" id="MobiDB-lite"/>
    </source>
</evidence>
<evidence type="ECO:0000256" key="3">
    <source>
        <dbReference type="SAM" id="Phobius"/>
    </source>
</evidence>
<gene>
    <name evidence="5" type="ORF">DFH05DRAFT_1620336</name>
</gene>
<dbReference type="Proteomes" id="UP001142393">
    <property type="component" value="Unassembled WGS sequence"/>
</dbReference>
<accession>A0A9W8TW11</accession>
<keyword evidence="3" id="KW-0472">Membrane</keyword>
<organism evidence="5 6">
    <name type="scientific">Lentinula detonsa</name>
    <dbReference type="NCBI Taxonomy" id="2804962"/>
    <lineage>
        <taxon>Eukaryota</taxon>
        <taxon>Fungi</taxon>
        <taxon>Dikarya</taxon>
        <taxon>Basidiomycota</taxon>
        <taxon>Agaricomycotina</taxon>
        <taxon>Agaricomycetes</taxon>
        <taxon>Agaricomycetidae</taxon>
        <taxon>Agaricales</taxon>
        <taxon>Marasmiineae</taxon>
        <taxon>Omphalotaceae</taxon>
        <taxon>Lentinula</taxon>
    </lineage>
</organism>
<feature type="region of interest" description="Disordered" evidence="2">
    <location>
        <begin position="170"/>
        <end position="189"/>
    </location>
</feature>
<feature type="region of interest" description="Disordered" evidence="2">
    <location>
        <begin position="80"/>
        <end position="109"/>
    </location>
</feature>
<feature type="transmembrane region" description="Helical" evidence="3">
    <location>
        <begin position="686"/>
        <end position="704"/>
    </location>
</feature>
<evidence type="ECO:0000313" key="5">
    <source>
        <dbReference type="EMBL" id="KAJ3742782.1"/>
    </source>
</evidence>
<evidence type="ECO:0000259" key="4">
    <source>
        <dbReference type="Pfam" id="PF20149"/>
    </source>
</evidence>
<feature type="compositionally biased region" description="Basic and acidic residues" evidence="2">
    <location>
        <begin position="23"/>
        <end position="37"/>
    </location>
</feature>
<dbReference type="InterPro" id="IPR045341">
    <property type="entry name" value="DUF6532"/>
</dbReference>
<keyword evidence="3" id="KW-0812">Transmembrane</keyword>
<dbReference type="AlphaFoldDB" id="A0A9W8TW11"/>
<dbReference type="Pfam" id="PF20149">
    <property type="entry name" value="DUF6532"/>
    <property type="match status" value="1"/>
</dbReference>
<sequence>MSAPNTRVTRGKKVNIDPSLLPRTREERKSEKNEKITKAQVAKEAFDAEQSQKAAKAKQKIALVEDKRALEQAERQSLRPDLIYQGHLPPPSASTVIRTGSSARTPKPGNQIELQVTPELVPSSYECPSLDNFDPIDIPDISTTGGTTPGVISESNYVSNMVLDNSDFEDTHCNNSDPSLSINDGAESDGYQLAADDSDSDSFDYAAALQELKKARQESKLRQAKEKKKMAALDAKKVQRTAIRDGVTSMRVEAPVASIDVIQPGFNIKKRVSNSNETNIAKRAKPELGGLRMDYRKLTTRKPKTFLAQATTSSEGQANLSEPDYSTIPGEFDNEEQPEAVAAARALKQKNNSEGKRPHVGEMAGVSLIPADVNAIDTKERHGNIQRAPAKRQNVTKANLPLTTAAALRKWDTEFMPTIVDFVGAQEFQFGMSNNVEFKFFIKSTWVMVYPLAKEQKDDPAIATLVHNQIRTYRSEIGKKAMSVVAQRLNAIKNNVEERVAWVTAQLSNDCWAYSSPGHTRATSAGAMRGPMILETFASHCELAGTFKAKSTSGFPAGALALSAAAVLRALRAHTPGYDSIKHARQLEDIERKKEGKSRVSRNTKDSFGDEPWSEFVSFYFRLITKANEAKWMSIFDETEPFINVRKLEKRQGELTETQRCIDFFMERVLTMLVMFEGLYEIILDLYSFILALYNFILALQLLVPALQHDLYEFILVLQLPVPILRNQLSEFILVLQYDLYDLILALQHPVPTLQHVLDEFIIHHFVWLVRLILGDGRIADK</sequence>
<feature type="compositionally biased region" description="Polar residues" evidence="2">
    <location>
        <begin position="93"/>
        <end position="104"/>
    </location>
</feature>
<comment type="caution">
    <text evidence="5">The sequence shown here is derived from an EMBL/GenBank/DDBJ whole genome shotgun (WGS) entry which is preliminary data.</text>
</comment>
<feature type="compositionally biased region" description="Polar residues" evidence="2">
    <location>
        <begin position="173"/>
        <end position="182"/>
    </location>
</feature>
<feature type="domain" description="DUF6532" evidence="4">
    <location>
        <begin position="457"/>
        <end position="578"/>
    </location>
</feature>
<reference evidence="5 6" key="1">
    <citation type="journal article" date="2023" name="Proc. Natl. Acad. Sci. U.S.A.">
        <title>A global phylogenomic analysis of the shiitake genus Lentinula.</title>
        <authorList>
            <person name="Sierra-Patev S."/>
            <person name="Min B."/>
            <person name="Naranjo-Ortiz M."/>
            <person name="Looney B."/>
            <person name="Konkel Z."/>
            <person name="Slot J.C."/>
            <person name="Sakamoto Y."/>
            <person name="Steenwyk J.L."/>
            <person name="Rokas A."/>
            <person name="Carro J."/>
            <person name="Camarero S."/>
            <person name="Ferreira P."/>
            <person name="Molpeceres G."/>
            <person name="Ruiz-Duenas F.J."/>
            <person name="Serrano A."/>
            <person name="Henrissat B."/>
            <person name="Drula E."/>
            <person name="Hughes K.W."/>
            <person name="Mata J.L."/>
            <person name="Ishikawa N.K."/>
            <person name="Vargas-Isla R."/>
            <person name="Ushijima S."/>
            <person name="Smith C.A."/>
            <person name="Donoghue J."/>
            <person name="Ahrendt S."/>
            <person name="Andreopoulos W."/>
            <person name="He G."/>
            <person name="LaButti K."/>
            <person name="Lipzen A."/>
            <person name="Ng V."/>
            <person name="Riley R."/>
            <person name="Sandor L."/>
            <person name="Barry K."/>
            <person name="Martinez A.T."/>
            <person name="Xiao Y."/>
            <person name="Gibbons J.G."/>
            <person name="Terashima K."/>
            <person name="Grigoriev I.V."/>
            <person name="Hibbett D."/>
        </authorList>
    </citation>
    <scope>NUCLEOTIDE SEQUENCE [LARGE SCALE GENOMIC DNA]</scope>
    <source>
        <strain evidence="5 6">TFB7810</strain>
    </source>
</reference>
<feature type="region of interest" description="Disordered" evidence="2">
    <location>
        <begin position="1"/>
        <end position="39"/>
    </location>
</feature>
<feature type="coiled-coil region" evidence="1">
    <location>
        <begin position="207"/>
        <end position="241"/>
    </location>
</feature>
<proteinExistence type="predicted"/>
<protein>
    <recommendedName>
        <fullName evidence="4">DUF6532 domain-containing protein</fullName>
    </recommendedName>
</protein>
<name>A0A9W8TW11_9AGAR</name>
<keyword evidence="1" id="KW-0175">Coiled coil</keyword>